<dbReference type="AlphaFoldDB" id="A0A8K0P822"/>
<dbReference type="EMBL" id="KZ309161">
    <property type="protein sequence ID" value="KAG8237366.1"/>
    <property type="molecule type" value="Genomic_DNA"/>
</dbReference>
<evidence type="ECO:0000313" key="2">
    <source>
        <dbReference type="Proteomes" id="UP000792457"/>
    </source>
</evidence>
<sequence length="144" mass="15986">MGPMKNEKHDPEGGIQFTDELLGTTGMVTGQKTAGVSGWRFRMVAKVIDLFGVRSQVSKREKLGQSRYIETPCIVNCDNTQAMCLGLTGVVTERSKHIDLKYHICCEQVEVGNITFEYVPSEKNFMDRVSPHMIVHQAPKAGLG</sequence>
<evidence type="ECO:0000313" key="1">
    <source>
        <dbReference type="EMBL" id="KAG8237366.1"/>
    </source>
</evidence>
<accession>A0A8K0P822</accession>
<keyword evidence="2" id="KW-1185">Reference proteome</keyword>
<comment type="caution">
    <text evidence="1">The sequence shown here is derived from an EMBL/GenBank/DDBJ whole genome shotgun (WGS) entry which is preliminary data.</text>
</comment>
<dbReference type="OrthoDB" id="8188638at2759"/>
<reference evidence="1" key="1">
    <citation type="submission" date="2013-04" db="EMBL/GenBank/DDBJ databases">
        <authorList>
            <person name="Qu J."/>
            <person name="Murali S.C."/>
            <person name="Bandaranaike D."/>
            <person name="Bellair M."/>
            <person name="Blankenburg K."/>
            <person name="Chao H."/>
            <person name="Dinh H."/>
            <person name="Doddapaneni H."/>
            <person name="Downs B."/>
            <person name="Dugan-Rocha S."/>
            <person name="Elkadiri S."/>
            <person name="Gnanaolivu R.D."/>
            <person name="Hernandez B."/>
            <person name="Javaid M."/>
            <person name="Jayaseelan J.C."/>
            <person name="Lee S."/>
            <person name="Li M."/>
            <person name="Ming W."/>
            <person name="Munidasa M."/>
            <person name="Muniz J."/>
            <person name="Nguyen L."/>
            <person name="Ongeri F."/>
            <person name="Osuji N."/>
            <person name="Pu L.-L."/>
            <person name="Puazo M."/>
            <person name="Qu C."/>
            <person name="Quiroz J."/>
            <person name="Raj R."/>
            <person name="Weissenberger G."/>
            <person name="Xin Y."/>
            <person name="Zou X."/>
            <person name="Han Y."/>
            <person name="Richards S."/>
            <person name="Worley K."/>
            <person name="Muzny D."/>
            <person name="Gibbs R."/>
        </authorList>
    </citation>
    <scope>NUCLEOTIDE SEQUENCE</scope>
    <source>
        <strain evidence="1">Sampled in the wild</strain>
    </source>
</reference>
<name>A0A8K0P822_LADFU</name>
<reference evidence="1" key="2">
    <citation type="submission" date="2017-10" db="EMBL/GenBank/DDBJ databases">
        <title>Ladona fulva Genome sequencing and assembly.</title>
        <authorList>
            <person name="Murali S."/>
            <person name="Richards S."/>
            <person name="Bandaranaike D."/>
            <person name="Bellair M."/>
            <person name="Blankenburg K."/>
            <person name="Chao H."/>
            <person name="Dinh H."/>
            <person name="Doddapaneni H."/>
            <person name="Dugan-Rocha S."/>
            <person name="Elkadiri S."/>
            <person name="Gnanaolivu R."/>
            <person name="Hernandez B."/>
            <person name="Skinner E."/>
            <person name="Javaid M."/>
            <person name="Lee S."/>
            <person name="Li M."/>
            <person name="Ming W."/>
            <person name="Munidasa M."/>
            <person name="Muniz J."/>
            <person name="Nguyen L."/>
            <person name="Hughes D."/>
            <person name="Osuji N."/>
            <person name="Pu L.-L."/>
            <person name="Puazo M."/>
            <person name="Qu C."/>
            <person name="Quiroz J."/>
            <person name="Raj R."/>
            <person name="Weissenberger G."/>
            <person name="Xin Y."/>
            <person name="Zou X."/>
            <person name="Han Y."/>
            <person name="Worley K."/>
            <person name="Muzny D."/>
            <person name="Gibbs R."/>
        </authorList>
    </citation>
    <scope>NUCLEOTIDE SEQUENCE</scope>
    <source>
        <strain evidence="1">Sampled in the wild</strain>
    </source>
</reference>
<gene>
    <name evidence="1" type="ORF">J437_LFUL017489</name>
</gene>
<organism evidence="1 2">
    <name type="scientific">Ladona fulva</name>
    <name type="common">Scarce chaser dragonfly</name>
    <name type="synonym">Libellula fulva</name>
    <dbReference type="NCBI Taxonomy" id="123851"/>
    <lineage>
        <taxon>Eukaryota</taxon>
        <taxon>Metazoa</taxon>
        <taxon>Ecdysozoa</taxon>
        <taxon>Arthropoda</taxon>
        <taxon>Hexapoda</taxon>
        <taxon>Insecta</taxon>
        <taxon>Pterygota</taxon>
        <taxon>Palaeoptera</taxon>
        <taxon>Odonata</taxon>
        <taxon>Epiprocta</taxon>
        <taxon>Anisoptera</taxon>
        <taxon>Libelluloidea</taxon>
        <taxon>Libellulidae</taxon>
        <taxon>Ladona</taxon>
    </lineage>
</organism>
<proteinExistence type="predicted"/>
<protein>
    <submittedName>
        <fullName evidence="1">Uncharacterized protein</fullName>
    </submittedName>
</protein>
<dbReference type="Proteomes" id="UP000792457">
    <property type="component" value="Unassembled WGS sequence"/>
</dbReference>